<dbReference type="EMBL" id="MOEN01000028">
    <property type="protein sequence ID" value="OMH40108.1"/>
    <property type="molecule type" value="Genomic_DNA"/>
</dbReference>
<feature type="domain" description="Radical SAM core" evidence="6">
    <location>
        <begin position="59"/>
        <end position="227"/>
    </location>
</feature>
<feature type="binding site" evidence="5">
    <location>
        <position position="68"/>
    </location>
    <ligand>
        <name>[4Fe-4S] cluster</name>
        <dbReference type="ChEBI" id="CHEBI:49883"/>
        <note>4Fe-4S-S-AdoMet</note>
    </ligand>
</feature>
<organism evidence="7 8">
    <name type="scientific">Desulfurobacterium indicum</name>
    <dbReference type="NCBI Taxonomy" id="1914305"/>
    <lineage>
        <taxon>Bacteria</taxon>
        <taxon>Pseudomonadati</taxon>
        <taxon>Aquificota</taxon>
        <taxon>Aquificia</taxon>
        <taxon>Desulfurobacteriales</taxon>
        <taxon>Desulfurobacteriaceae</taxon>
        <taxon>Desulfurobacterium</taxon>
    </lineage>
</organism>
<reference evidence="7 8" key="1">
    <citation type="submission" date="2016-10" db="EMBL/GenBank/DDBJ databases">
        <title>Genome sequence of a sulfur-reducing bacterium Desulfurobacterium indicum K6013.</title>
        <authorList>
            <person name="Cao J."/>
            <person name="Shao Z."/>
            <person name="Alain K."/>
            <person name="Jebbar M."/>
        </authorList>
    </citation>
    <scope>NUCLEOTIDE SEQUENCE [LARGE SCALE GENOMIC DNA]</scope>
    <source>
        <strain evidence="7 8">K6013</strain>
    </source>
</reference>
<name>A0A1R1MJW9_9BACT</name>
<dbReference type="SUPFAM" id="SSF102114">
    <property type="entry name" value="Radical SAM enzymes"/>
    <property type="match status" value="1"/>
</dbReference>
<evidence type="ECO:0000256" key="4">
    <source>
        <dbReference type="ARBA" id="ARBA00023014"/>
    </source>
</evidence>
<dbReference type="Gene3D" id="3.20.20.70">
    <property type="entry name" value="Aldolase class I"/>
    <property type="match status" value="1"/>
</dbReference>
<sequence length="282" mass="31836">MILNTEALKNCTICPRNCGVDRKKEKGFCKTGIKLKVASAFAHFGEEPVLTGIYGSGTIFFSGCNLGCVFCQNYEISHFCEGEEITVEELAEIMLTLQANRCHNINLVTPTHQIPLIVSAILKAKENGLSVPIVYNCGGYEKVETLKKLEGIVDIYMPDIKTFNRDFAAKYLKTPDYPEVVKSAVLEMFRQVGNLEISSDRTAKRGVLIRHLVMPGYTDDSIEILNWIRDTMGKDAYVNVMDQYFPSYRASEFPEIARRITEEEFLTVYHHAKKLGLRLAVE</sequence>
<dbReference type="GO" id="GO:0051536">
    <property type="term" value="F:iron-sulfur cluster binding"/>
    <property type="evidence" value="ECO:0007669"/>
    <property type="project" value="UniProtKB-KW"/>
</dbReference>
<dbReference type="CDD" id="cd01335">
    <property type="entry name" value="Radical_SAM"/>
    <property type="match status" value="1"/>
</dbReference>
<dbReference type="STRING" id="1914305.BLW93_07025"/>
<dbReference type="InterPro" id="IPR013785">
    <property type="entry name" value="Aldolase_TIM"/>
</dbReference>
<keyword evidence="8" id="KW-1185">Reference proteome</keyword>
<feature type="binding site" evidence="5">
    <location>
        <position position="71"/>
    </location>
    <ligand>
        <name>[4Fe-4S] cluster</name>
        <dbReference type="ChEBI" id="CHEBI:49883"/>
        <note>4Fe-4S-S-AdoMet</note>
    </ligand>
</feature>
<protein>
    <submittedName>
        <fullName evidence="7">Radical SAM protein</fullName>
    </submittedName>
</protein>
<dbReference type="GO" id="GO:0046872">
    <property type="term" value="F:metal ion binding"/>
    <property type="evidence" value="ECO:0007669"/>
    <property type="project" value="UniProtKB-KW"/>
</dbReference>
<keyword evidence="1 5" id="KW-0949">S-adenosyl-L-methionine</keyword>
<comment type="cofactor">
    <cofactor evidence="5">
        <name>[4Fe-4S] cluster</name>
        <dbReference type="ChEBI" id="CHEBI:49883"/>
    </cofactor>
    <text evidence="5">Binds 1 [4Fe-4S] cluster. The cluster is coordinated with 3 cysteines and an exchangeable S-adenosyl-L-methionine.</text>
</comment>
<dbReference type="Pfam" id="PF04055">
    <property type="entry name" value="Radical_SAM"/>
    <property type="match status" value="1"/>
</dbReference>
<dbReference type="SFLD" id="SFLDS00029">
    <property type="entry name" value="Radical_SAM"/>
    <property type="match status" value="1"/>
</dbReference>
<dbReference type="RefSeq" id="WP_076713390.1">
    <property type="nucleotide sequence ID" value="NZ_MOEN01000028.1"/>
</dbReference>
<comment type="caution">
    <text evidence="7">The sequence shown here is derived from an EMBL/GenBank/DDBJ whole genome shotgun (WGS) entry which is preliminary data.</text>
</comment>
<feature type="binding site" evidence="5">
    <location>
        <position position="64"/>
    </location>
    <ligand>
        <name>[4Fe-4S] cluster</name>
        <dbReference type="ChEBI" id="CHEBI:49883"/>
        <note>4Fe-4S-S-AdoMet</note>
    </ligand>
</feature>
<evidence type="ECO:0000256" key="1">
    <source>
        <dbReference type="ARBA" id="ARBA00022691"/>
    </source>
</evidence>
<dbReference type="PANTHER" id="PTHR43075">
    <property type="entry name" value="FORMATE LYASE ACTIVATING ENZYME, PUTATIVE (AFU_ORTHOLOGUE AFUA_2G15630)-RELATED"/>
    <property type="match status" value="1"/>
</dbReference>
<evidence type="ECO:0000259" key="6">
    <source>
        <dbReference type="Pfam" id="PF04055"/>
    </source>
</evidence>
<accession>A0A1R1MJW9</accession>
<evidence type="ECO:0000256" key="3">
    <source>
        <dbReference type="ARBA" id="ARBA00023004"/>
    </source>
</evidence>
<proteinExistence type="predicted"/>
<dbReference type="AlphaFoldDB" id="A0A1R1MJW9"/>
<gene>
    <name evidence="7" type="ORF">BLW93_07025</name>
</gene>
<keyword evidence="2 5" id="KW-0479">Metal-binding</keyword>
<dbReference type="InterPro" id="IPR058240">
    <property type="entry name" value="rSAM_sf"/>
</dbReference>
<dbReference type="GO" id="GO:0003824">
    <property type="term" value="F:catalytic activity"/>
    <property type="evidence" value="ECO:0007669"/>
    <property type="project" value="InterPro"/>
</dbReference>
<keyword evidence="4 5" id="KW-0411">Iron-sulfur</keyword>
<dbReference type="SFLD" id="SFLDG01099">
    <property type="entry name" value="Uncharacterised_Radical_SAM_Su"/>
    <property type="match status" value="1"/>
</dbReference>
<dbReference type="InterPro" id="IPR007197">
    <property type="entry name" value="rSAM"/>
</dbReference>
<evidence type="ECO:0000256" key="2">
    <source>
        <dbReference type="ARBA" id="ARBA00022723"/>
    </source>
</evidence>
<keyword evidence="3 5" id="KW-0408">Iron</keyword>
<dbReference type="InterPro" id="IPR016431">
    <property type="entry name" value="Pyrv-formate_lyase-activ_prd"/>
</dbReference>
<dbReference type="PANTHER" id="PTHR43075:SF1">
    <property type="entry name" value="FORMATE LYASE ACTIVATING ENZYME, PUTATIVE (AFU_ORTHOLOGUE AFUA_2G15630)-RELATED"/>
    <property type="match status" value="1"/>
</dbReference>
<evidence type="ECO:0000313" key="7">
    <source>
        <dbReference type="EMBL" id="OMH40108.1"/>
    </source>
</evidence>
<evidence type="ECO:0000256" key="5">
    <source>
        <dbReference type="PIRSR" id="PIRSR004869-50"/>
    </source>
</evidence>
<dbReference type="Proteomes" id="UP000187408">
    <property type="component" value="Unassembled WGS sequence"/>
</dbReference>
<evidence type="ECO:0000313" key="8">
    <source>
        <dbReference type="Proteomes" id="UP000187408"/>
    </source>
</evidence>
<dbReference type="PIRSF" id="PIRSF004869">
    <property type="entry name" value="PflX_prd"/>
    <property type="match status" value="1"/>
</dbReference>
<dbReference type="InterPro" id="IPR040085">
    <property type="entry name" value="MJ0674-like"/>
</dbReference>
<dbReference type="OrthoDB" id="9781783at2"/>